<dbReference type="Pfam" id="PF03140">
    <property type="entry name" value="DUF247"/>
    <property type="match status" value="1"/>
</dbReference>
<dbReference type="EMBL" id="JAATIQ010000384">
    <property type="protein sequence ID" value="KAF4358447.1"/>
    <property type="molecule type" value="Genomic_DNA"/>
</dbReference>
<keyword evidence="3" id="KW-1185">Reference proteome</keyword>
<feature type="transmembrane region" description="Helical" evidence="1">
    <location>
        <begin position="454"/>
        <end position="475"/>
    </location>
</feature>
<sequence>MDGNQDVVIAIGQQAELRMSGDDDGDNKLLDFIEKYIESGGKINKASKSDDGSHIKIQKVPKMMLRKNNWKEYYKPKEIAIGPLHAFTKSLKNTDDLKHRLTARFIKESGRDGRTLLEEIKKNISQLKECFDLNVIPPLFNDDDKELARLLFLDGCFVLQFIDSYVKGDIKEFEISSGQVVEIQHDLFLLENQIPFRVLIILMRLSKEGVRLATNIYRFIFLNNMVPHNFCSNWAQDIFFANLEFLVNKKNIIEDDKLPAHLLDLLRSKLLFNEDEPEYDHESRTGGNTTDTLLYYKHSFRNVQDLKEVGIMLKPDYSRGLKSVSFSSPLYIFGKLNLPPLIVDDSTARKLLNLVAYEMCPDNNKKNYTVTSYLRLLDSLIDSEQDVKDLRLAHILRNHLSSDAKVAQLFNTIGSSLVPYDAYLSVKIEIQKHYERKIVAWKAQFYRDYCKSPWTILALLAAAAALILTGIQTYYSVNNPS</sequence>
<accession>A0A7J6EJ31</accession>
<evidence type="ECO:0000256" key="1">
    <source>
        <dbReference type="SAM" id="Phobius"/>
    </source>
</evidence>
<proteinExistence type="predicted"/>
<comment type="caution">
    <text evidence="2">The sequence shown here is derived from an EMBL/GenBank/DDBJ whole genome shotgun (WGS) entry which is preliminary data.</text>
</comment>
<gene>
    <name evidence="2" type="ORF">G4B88_020125</name>
</gene>
<keyword evidence="1" id="KW-0812">Transmembrane</keyword>
<dbReference type="InterPro" id="IPR004158">
    <property type="entry name" value="DUF247_pln"/>
</dbReference>
<dbReference type="PANTHER" id="PTHR31170:SF25">
    <property type="entry name" value="BNAA09G04570D PROTEIN"/>
    <property type="match status" value="1"/>
</dbReference>
<dbReference type="AlphaFoldDB" id="A0A7J6EJ31"/>
<evidence type="ECO:0000313" key="2">
    <source>
        <dbReference type="EMBL" id="KAF4358447.1"/>
    </source>
</evidence>
<dbReference type="Proteomes" id="UP000583929">
    <property type="component" value="Unassembled WGS sequence"/>
</dbReference>
<keyword evidence="1" id="KW-1133">Transmembrane helix</keyword>
<organism evidence="2 3">
    <name type="scientific">Cannabis sativa</name>
    <name type="common">Hemp</name>
    <name type="synonym">Marijuana</name>
    <dbReference type="NCBI Taxonomy" id="3483"/>
    <lineage>
        <taxon>Eukaryota</taxon>
        <taxon>Viridiplantae</taxon>
        <taxon>Streptophyta</taxon>
        <taxon>Embryophyta</taxon>
        <taxon>Tracheophyta</taxon>
        <taxon>Spermatophyta</taxon>
        <taxon>Magnoliopsida</taxon>
        <taxon>eudicotyledons</taxon>
        <taxon>Gunneridae</taxon>
        <taxon>Pentapetalae</taxon>
        <taxon>rosids</taxon>
        <taxon>fabids</taxon>
        <taxon>Rosales</taxon>
        <taxon>Cannabaceae</taxon>
        <taxon>Cannabis</taxon>
    </lineage>
</organism>
<keyword evidence="1" id="KW-0472">Membrane</keyword>
<evidence type="ECO:0000313" key="3">
    <source>
        <dbReference type="Proteomes" id="UP000583929"/>
    </source>
</evidence>
<reference evidence="2 3" key="1">
    <citation type="journal article" date="2020" name="bioRxiv">
        <title>Sequence and annotation of 42 cannabis genomes reveals extensive copy number variation in cannabinoid synthesis and pathogen resistance genes.</title>
        <authorList>
            <person name="Mckernan K.J."/>
            <person name="Helbert Y."/>
            <person name="Kane L.T."/>
            <person name="Ebling H."/>
            <person name="Zhang L."/>
            <person name="Liu B."/>
            <person name="Eaton Z."/>
            <person name="Mclaughlin S."/>
            <person name="Kingan S."/>
            <person name="Baybayan P."/>
            <person name="Concepcion G."/>
            <person name="Jordan M."/>
            <person name="Riva A."/>
            <person name="Barbazuk W."/>
            <person name="Harkins T."/>
        </authorList>
    </citation>
    <scope>NUCLEOTIDE SEQUENCE [LARGE SCALE GENOMIC DNA]</scope>
    <source>
        <strain evidence="3">cv. Jamaican Lion 4</strain>
        <tissue evidence="2">Leaf</tissue>
    </source>
</reference>
<dbReference type="PANTHER" id="PTHR31170">
    <property type="entry name" value="BNAC04G53230D PROTEIN"/>
    <property type="match status" value="1"/>
</dbReference>
<name>A0A7J6EJ31_CANSA</name>
<protein>
    <submittedName>
        <fullName evidence="2">Uncharacterized protein</fullName>
    </submittedName>
</protein>